<keyword evidence="4" id="KW-0540">Nuclease</keyword>
<comment type="subcellular location">
    <subcellularLocation>
        <location evidence="2">Nucleus</location>
    </subcellularLocation>
</comment>
<sequence>MAKQNILIEEILNLIDGQTRNSLLISKIILRKRKRLAALFAQKKVPRTIPKNKKYLETINRMPNDVFYSHFRMQISTFEKLYCMLEPLWSKLSTGRPRSSLKKCLYMTIWKLSNQSSFREVSDRFNIGMGACYRGFIQCIQIISAQKQIIVFPTTELTQKRVMEAFESYRSHPFPYVLGCIHGTHIKILQPTKDGISYYNRKGTHSVIVQAVADSNMRFLDVFIGYPGRCHDAAVWSASPLKRAIVNGLISFPPECHLLGDAAYPLETYLMVPYKDNGFLSEAQTTYNNILSSTRVCVEQAFGVLKKKFRILNFLEVHDIKLAKNIIMSCFVLHNYILEHKGNPDGVIIENVPHTEINTLPADGNQRSEASAKRERLTNLLSA</sequence>
<dbReference type="RefSeq" id="XP_049308592.1">
    <property type="nucleotide sequence ID" value="XM_049452635.1"/>
</dbReference>
<keyword evidence="9" id="KW-1185">Reference proteome</keyword>
<accession>A0ABM3JH75</accession>
<evidence type="ECO:0000256" key="6">
    <source>
        <dbReference type="ARBA" id="ARBA00022801"/>
    </source>
</evidence>
<evidence type="ECO:0000256" key="5">
    <source>
        <dbReference type="ARBA" id="ARBA00022723"/>
    </source>
</evidence>
<keyword evidence="7" id="KW-0539">Nucleus</keyword>
<dbReference type="PANTHER" id="PTHR22930:SF85">
    <property type="entry name" value="GH03217P-RELATED"/>
    <property type="match status" value="1"/>
</dbReference>
<dbReference type="InterPro" id="IPR045249">
    <property type="entry name" value="HARBI1-like"/>
</dbReference>
<name>A0ABM3JH75_BACDO</name>
<evidence type="ECO:0000256" key="1">
    <source>
        <dbReference type="ARBA" id="ARBA00001968"/>
    </source>
</evidence>
<protein>
    <submittedName>
        <fullName evidence="10">Nuclease HARBI1</fullName>
    </submittedName>
</protein>
<dbReference type="PANTHER" id="PTHR22930">
    <property type="match status" value="1"/>
</dbReference>
<keyword evidence="6" id="KW-0378">Hydrolase</keyword>
<feature type="domain" description="DDE Tnp4" evidence="8">
    <location>
        <begin position="182"/>
        <end position="335"/>
    </location>
</feature>
<evidence type="ECO:0000259" key="8">
    <source>
        <dbReference type="Pfam" id="PF13359"/>
    </source>
</evidence>
<comment type="similarity">
    <text evidence="3">Belongs to the HARBI1 family.</text>
</comment>
<evidence type="ECO:0000313" key="9">
    <source>
        <dbReference type="Proteomes" id="UP001652620"/>
    </source>
</evidence>
<dbReference type="InterPro" id="IPR027806">
    <property type="entry name" value="HARBI1_dom"/>
</dbReference>
<evidence type="ECO:0000313" key="10">
    <source>
        <dbReference type="RefSeq" id="XP_049308592.1"/>
    </source>
</evidence>
<dbReference type="Pfam" id="PF13359">
    <property type="entry name" value="DDE_Tnp_4"/>
    <property type="match status" value="1"/>
</dbReference>
<gene>
    <name evidence="10" type="primary">LOC125777531</name>
</gene>
<reference evidence="10" key="1">
    <citation type="submission" date="2025-08" db="UniProtKB">
        <authorList>
            <consortium name="RefSeq"/>
        </authorList>
    </citation>
    <scope>IDENTIFICATION</scope>
    <source>
        <tissue evidence="10">Adult</tissue>
    </source>
</reference>
<comment type="cofactor">
    <cofactor evidence="1">
        <name>a divalent metal cation</name>
        <dbReference type="ChEBI" id="CHEBI:60240"/>
    </cofactor>
</comment>
<organism evidence="9 10">
    <name type="scientific">Bactrocera dorsalis</name>
    <name type="common">Oriental fruit fly</name>
    <name type="synonym">Dacus dorsalis</name>
    <dbReference type="NCBI Taxonomy" id="27457"/>
    <lineage>
        <taxon>Eukaryota</taxon>
        <taxon>Metazoa</taxon>
        <taxon>Ecdysozoa</taxon>
        <taxon>Arthropoda</taxon>
        <taxon>Hexapoda</taxon>
        <taxon>Insecta</taxon>
        <taxon>Pterygota</taxon>
        <taxon>Neoptera</taxon>
        <taxon>Endopterygota</taxon>
        <taxon>Diptera</taxon>
        <taxon>Brachycera</taxon>
        <taxon>Muscomorpha</taxon>
        <taxon>Tephritoidea</taxon>
        <taxon>Tephritidae</taxon>
        <taxon>Bactrocera</taxon>
        <taxon>Bactrocera</taxon>
    </lineage>
</organism>
<evidence type="ECO:0000256" key="2">
    <source>
        <dbReference type="ARBA" id="ARBA00004123"/>
    </source>
</evidence>
<evidence type="ECO:0000256" key="3">
    <source>
        <dbReference type="ARBA" id="ARBA00006958"/>
    </source>
</evidence>
<dbReference type="Proteomes" id="UP001652620">
    <property type="component" value="Chromosome 3"/>
</dbReference>
<keyword evidence="5" id="KW-0479">Metal-binding</keyword>
<proteinExistence type="inferred from homology"/>
<dbReference type="GeneID" id="125777531"/>
<evidence type="ECO:0000256" key="7">
    <source>
        <dbReference type="ARBA" id="ARBA00023242"/>
    </source>
</evidence>
<evidence type="ECO:0000256" key="4">
    <source>
        <dbReference type="ARBA" id="ARBA00022722"/>
    </source>
</evidence>